<dbReference type="GO" id="GO:0055088">
    <property type="term" value="P:lipid homeostasis"/>
    <property type="evidence" value="ECO:0007669"/>
    <property type="project" value="TreeGrafter"/>
</dbReference>
<evidence type="ECO:0000313" key="5">
    <source>
        <dbReference type="EMBL" id="NXW90704.1"/>
    </source>
</evidence>
<dbReference type="GO" id="GO:0004806">
    <property type="term" value="F:triacylglycerol lipase activity"/>
    <property type="evidence" value="ECO:0007669"/>
    <property type="project" value="TreeGrafter"/>
</dbReference>
<feature type="short sequence motif" description="GXSXG" evidence="2">
    <location>
        <begin position="39"/>
        <end position="43"/>
    </location>
</feature>
<dbReference type="InterPro" id="IPR033562">
    <property type="entry name" value="PLPL"/>
</dbReference>
<feature type="non-terminal residue" evidence="5">
    <location>
        <position position="214"/>
    </location>
</feature>
<keyword evidence="2" id="KW-0442">Lipid degradation</keyword>
<dbReference type="PROSITE" id="PS51635">
    <property type="entry name" value="PNPLA"/>
    <property type="match status" value="1"/>
</dbReference>
<keyword evidence="2" id="KW-0378">Hydrolase</keyword>
<evidence type="ECO:0000256" key="3">
    <source>
        <dbReference type="SAM" id="SignalP"/>
    </source>
</evidence>
<keyword evidence="1 2" id="KW-0443">Lipid metabolism</keyword>
<dbReference type="PANTHER" id="PTHR12406">
    <property type="entry name" value="CALCIUM-INDEPENDENT PHOSPHOLIPASE A2 IPLA2 -RELATED"/>
    <property type="match status" value="1"/>
</dbReference>
<feature type="active site" description="Nucleophile" evidence="2">
    <location>
        <position position="41"/>
    </location>
</feature>
<comment type="caution">
    <text evidence="5">The sequence shown here is derived from an EMBL/GenBank/DDBJ whole genome shotgun (WGS) entry which is preliminary data.</text>
</comment>
<accession>A0A7L4FV66</accession>
<dbReference type="PANTHER" id="PTHR12406:SF23">
    <property type="entry name" value="OMEGA-HYDROXYCERAMIDE TRANSACYLASE"/>
    <property type="match status" value="1"/>
</dbReference>
<evidence type="ECO:0000256" key="2">
    <source>
        <dbReference type="PROSITE-ProRule" id="PRU01161"/>
    </source>
</evidence>
<dbReference type="GO" id="GO:0019433">
    <property type="term" value="P:triglyceride catabolic process"/>
    <property type="evidence" value="ECO:0007669"/>
    <property type="project" value="TreeGrafter"/>
</dbReference>
<organism evidence="5 6">
    <name type="scientific">Pampusana beccarii</name>
    <name type="common">Western bronze ground-dove</name>
    <dbReference type="NCBI Taxonomy" id="2953425"/>
    <lineage>
        <taxon>Eukaryota</taxon>
        <taxon>Metazoa</taxon>
        <taxon>Chordata</taxon>
        <taxon>Craniata</taxon>
        <taxon>Vertebrata</taxon>
        <taxon>Euteleostomi</taxon>
        <taxon>Archelosauria</taxon>
        <taxon>Archosauria</taxon>
        <taxon>Dinosauria</taxon>
        <taxon>Saurischia</taxon>
        <taxon>Theropoda</taxon>
        <taxon>Coelurosauria</taxon>
        <taxon>Aves</taxon>
        <taxon>Neognathae</taxon>
        <taxon>Neoaves</taxon>
        <taxon>Columbimorphae</taxon>
        <taxon>Columbiformes</taxon>
        <taxon>Columbidae</taxon>
        <taxon>Pampusana</taxon>
    </lineage>
</organism>
<sequence length="214" mass="24019">TFSILLRGCSFLAVYEVGVVAALQELAPDILKSASKIYGASSGAVVATLALCECDIGKDDALPFVLCPKRLSVWKFWLLKMLKDLLNQYLPPDAHERVSGKLHVILTRVRDWSSVMVSQFSSRDDLIQAVMCSCFIPLYFGFLPPAFHGVRYVDGELSMWQSNFVSRTTITISAFAGEYNICPKENPAAFFTFQLFNYILQISKRNISHLQYVV</sequence>
<protein>
    <submittedName>
        <fullName evidence="5">PLPL1 protein</fullName>
    </submittedName>
</protein>
<feature type="signal peptide" evidence="3">
    <location>
        <begin position="1"/>
        <end position="21"/>
    </location>
</feature>
<dbReference type="Proteomes" id="UP000541332">
    <property type="component" value="Unassembled WGS sequence"/>
</dbReference>
<dbReference type="Gene3D" id="3.40.1090.10">
    <property type="entry name" value="Cytosolic phospholipase A2 catalytic domain"/>
    <property type="match status" value="1"/>
</dbReference>
<feature type="non-terminal residue" evidence="5">
    <location>
        <position position="1"/>
    </location>
</feature>
<evidence type="ECO:0000313" key="6">
    <source>
        <dbReference type="Proteomes" id="UP000541332"/>
    </source>
</evidence>
<dbReference type="OrthoDB" id="197155at2759"/>
<comment type="caution">
    <text evidence="2">Lacks conserved residue(s) required for the propagation of feature annotation.</text>
</comment>
<evidence type="ECO:0000256" key="1">
    <source>
        <dbReference type="ARBA" id="ARBA00023098"/>
    </source>
</evidence>
<feature type="active site" description="Proton acceptor" evidence="2">
    <location>
        <position position="154"/>
    </location>
</feature>
<dbReference type="SUPFAM" id="SSF52151">
    <property type="entry name" value="FabD/lysophospholipase-like"/>
    <property type="match status" value="1"/>
</dbReference>
<feature type="domain" description="PNPLA" evidence="4">
    <location>
        <begin position="4"/>
        <end position="167"/>
    </location>
</feature>
<dbReference type="EMBL" id="VWYH01007503">
    <property type="protein sequence ID" value="NXW90704.1"/>
    <property type="molecule type" value="Genomic_DNA"/>
</dbReference>
<dbReference type="GO" id="GO:0005737">
    <property type="term" value="C:cytoplasm"/>
    <property type="evidence" value="ECO:0007669"/>
    <property type="project" value="TreeGrafter"/>
</dbReference>
<dbReference type="GO" id="GO:0005811">
    <property type="term" value="C:lipid droplet"/>
    <property type="evidence" value="ECO:0007669"/>
    <property type="project" value="TreeGrafter"/>
</dbReference>
<name>A0A7L4FV66_9COLU</name>
<feature type="chain" id="PRO_5029704625" evidence="3">
    <location>
        <begin position="22"/>
        <end position="214"/>
    </location>
</feature>
<keyword evidence="6" id="KW-1185">Reference proteome</keyword>
<reference evidence="5 6" key="1">
    <citation type="submission" date="2020-02" db="EMBL/GenBank/DDBJ databases">
        <title>Bird 10,000 Genomes (B10K) Project - Family phase.</title>
        <authorList>
            <person name="Zhang G."/>
        </authorList>
    </citation>
    <scope>NUCLEOTIDE SEQUENCE [LARGE SCALE GENOMIC DNA]</scope>
    <source>
        <strain evidence="5">B10K-DU-006-06</strain>
    </source>
</reference>
<dbReference type="AlphaFoldDB" id="A0A7L4FV66"/>
<evidence type="ECO:0000259" key="4">
    <source>
        <dbReference type="PROSITE" id="PS51635"/>
    </source>
</evidence>
<keyword evidence="3" id="KW-0732">Signal</keyword>
<dbReference type="Pfam" id="PF01734">
    <property type="entry name" value="Patatin"/>
    <property type="match status" value="1"/>
</dbReference>
<dbReference type="GO" id="GO:0016020">
    <property type="term" value="C:membrane"/>
    <property type="evidence" value="ECO:0007669"/>
    <property type="project" value="TreeGrafter"/>
</dbReference>
<dbReference type="InterPro" id="IPR002641">
    <property type="entry name" value="PNPLA_dom"/>
</dbReference>
<gene>
    <name evidence="5" type="primary">Pnpla1_1</name>
    <name evidence="5" type="ORF">ALOBEC_R08912</name>
</gene>
<proteinExistence type="predicted"/>
<dbReference type="InterPro" id="IPR016035">
    <property type="entry name" value="Acyl_Trfase/lysoPLipase"/>
</dbReference>